<organism evidence="1 2">
    <name type="scientific">Pleurotus cornucopiae</name>
    <name type="common">Cornucopia mushroom</name>
    <dbReference type="NCBI Taxonomy" id="5321"/>
    <lineage>
        <taxon>Eukaryota</taxon>
        <taxon>Fungi</taxon>
        <taxon>Dikarya</taxon>
        <taxon>Basidiomycota</taxon>
        <taxon>Agaricomycotina</taxon>
        <taxon>Agaricomycetes</taxon>
        <taxon>Agaricomycetidae</taxon>
        <taxon>Agaricales</taxon>
        <taxon>Pleurotineae</taxon>
        <taxon>Pleurotaceae</taxon>
        <taxon>Pleurotus</taxon>
    </lineage>
</organism>
<dbReference type="EMBL" id="WQMT02000003">
    <property type="protein sequence ID" value="KAG9224780.1"/>
    <property type="molecule type" value="Genomic_DNA"/>
</dbReference>
<reference evidence="1 2" key="1">
    <citation type="journal article" date="2021" name="Appl. Environ. Microbiol.">
        <title>Genetic linkage and physical mapping for an oyster mushroom Pleurotus cornucopiae and QTL analysis for the trait cap color.</title>
        <authorList>
            <person name="Zhang Y."/>
            <person name="Gao W."/>
            <person name="Sonnenberg A."/>
            <person name="Chen Q."/>
            <person name="Zhang J."/>
            <person name="Huang C."/>
        </authorList>
    </citation>
    <scope>NUCLEOTIDE SEQUENCE [LARGE SCALE GENOMIC DNA]</scope>
    <source>
        <strain evidence="1">CCMSSC00406</strain>
    </source>
</reference>
<gene>
    <name evidence="1" type="ORF">CCMSSC00406_0002069</name>
</gene>
<accession>A0ACB7J3H3</accession>
<comment type="caution">
    <text evidence="1">The sequence shown here is derived from an EMBL/GenBank/DDBJ whole genome shotgun (WGS) entry which is preliminary data.</text>
</comment>
<proteinExistence type="predicted"/>
<keyword evidence="2" id="KW-1185">Reference proteome</keyword>
<protein>
    <submittedName>
        <fullName evidence="1">Uncharacterized protein</fullName>
    </submittedName>
</protein>
<evidence type="ECO:0000313" key="1">
    <source>
        <dbReference type="EMBL" id="KAG9224780.1"/>
    </source>
</evidence>
<name>A0ACB7J3H3_PLECO</name>
<sequence length="437" mass="49035">MSASFPSLAVPQSILDTDLYKLTMQQAIFHLGFGYDATYKFTNRNLAMFFTRQCFERFRAAVSQFSDIRLTESEAQWLQEACPYFTPAYITYLSKYRFKPEQVRITFTPTSTDGLQGAIDIDITGPWVETILWEVPLMACLSETYFQMVDTDWNLEGQAELAYSKAKSLIEAGCVFSDFGTRRRRSFEIHDLVVQNLVRAANESQGLHPGRLTGSSNLLLAQKYGIAPVGTIAQWVLIFLEMTSFHRSYYFTSEWFMGVAALKGYADANSVALDLWEEVYPEALQIALTDTFSTQAFFKSFGANPERANKWTGLRQDSGDPFAFAPVAKEVYNQLGIDTSQKVIVYSDSLNVERCIQLQKQCTDIGFKPSFGIGTNLTNDFRAASTGEKSKALNMVIKLSSVDDKPCVKISDDLTKNTGDPATVAYVKELFGLPMKV</sequence>
<dbReference type="Proteomes" id="UP000824881">
    <property type="component" value="Unassembled WGS sequence"/>
</dbReference>
<evidence type="ECO:0000313" key="2">
    <source>
        <dbReference type="Proteomes" id="UP000824881"/>
    </source>
</evidence>